<protein>
    <submittedName>
        <fullName evidence="2">Uncharacterized protein</fullName>
    </submittedName>
</protein>
<dbReference type="EMBL" id="SRPW01000442">
    <property type="protein sequence ID" value="KAG6014550.1"/>
    <property type="molecule type" value="Genomic_DNA"/>
</dbReference>
<keyword evidence="3" id="KW-1185">Reference proteome</keyword>
<evidence type="ECO:0000256" key="1">
    <source>
        <dbReference type="SAM" id="MobiDB-lite"/>
    </source>
</evidence>
<proteinExistence type="predicted"/>
<dbReference type="AlphaFoldDB" id="A0A9P7NDQ8"/>
<evidence type="ECO:0000313" key="2">
    <source>
        <dbReference type="EMBL" id="KAG6014550.1"/>
    </source>
</evidence>
<comment type="caution">
    <text evidence="2">The sequence shown here is derived from an EMBL/GenBank/DDBJ whole genome shotgun (WGS) entry which is preliminary data.</text>
</comment>
<sequence>MSGTQIFINNGTEAMHFTPNHWESGNASSTDNEAVMQRTYAIQRFSKHPDDPYVASGTIPASHPLGNQQAPCAPNLQVLQPMDFPQSLVRWLSEHAANNVDSGYGGSHLSCSASSPSARTEKAEETQSLKCMHCNHEAKNKAEMRHKRTVHRKEYLGKGNMILYECLHCKDQRGKFNTRKKTEWPRKDNFLAHLDRIHHIRYRPSDNLDQYVIRLQHGPGNLIENVTGNSDQAQHFALQGIGTGADADFNGPHFRSELARELPPAEQTDDVYHSQRLSVFMYRNSHVLTNSSLLEPPAQGEFVSQGMLNSPEYDLDDMGGSLRMAQDDERLQQSLAQTPVQSGHHANSGGASCLIIPWRVPNQSDNEVGECHENEEIVPYEAQDSNSTANVTAMTSQNRPDSTTTSLYTTNNGDPTLTLDGTVQNCPQWIEFEEILRLLRQIPRETLQAALDSRGLECDEGYAAKTHAASNSSQHLCPTCQKTFKRQCQL</sequence>
<reference evidence="2" key="1">
    <citation type="journal article" date="2020" name="bioRxiv">
        <title>Whole genome comparisons of ergot fungi reveals the divergence and evolution of species within the genus Claviceps are the result of varying mechanisms driving genome evolution and host range expansion.</title>
        <authorList>
            <person name="Wyka S.A."/>
            <person name="Mondo S.J."/>
            <person name="Liu M."/>
            <person name="Dettman J."/>
            <person name="Nalam V."/>
            <person name="Broders K.D."/>
        </authorList>
    </citation>
    <scope>NUCLEOTIDE SEQUENCE</scope>
    <source>
        <strain evidence="2">CCC 602</strain>
    </source>
</reference>
<feature type="non-terminal residue" evidence="2">
    <location>
        <position position="490"/>
    </location>
</feature>
<evidence type="ECO:0000313" key="3">
    <source>
        <dbReference type="Proteomes" id="UP000748025"/>
    </source>
</evidence>
<organism evidence="2 3">
    <name type="scientific">Claviceps pusilla</name>
    <dbReference type="NCBI Taxonomy" id="123648"/>
    <lineage>
        <taxon>Eukaryota</taxon>
        <taxon>Fungi</taxon>
        <taxon>Dikarya</taxon>
        <taxon>Ascomycota</taxon>
        <taxon>Pezizomycotina</taxon>
        <taxon>Sordariomycetes</taxon>
        <taxon>Hypocreomycetidae</taxon>
        <taxon>Hypocreales</taxon>
        <taxon>Clavicipitaceae</taxon>
        <taxon>Claviceps</taxon>
    </lineage>
</organism>
<accession>A0A9P7NDQ8</accession>
<dbReference type="Proteomes" id="UP000748025">
    <property type="component" value="Unassembled WGS sequence"/>
</dbReference>
<feature type="region of interest" description="Disordered" evidence="1">
    <location>
        <begin position="384"/>
        <end position="406"/>
    </location>
</feature>
<name>A0A9P7NDQ8_9HYPO</name>
<gene>
    <name evidence="2" type="ORF">E4U43_006425</name>
</gene>
<dbReference type="OrthoDB" id="6077919at2759"/>